<dbReference type="InterPro" id="IPR000219">
    <property type="entry name" value="DH_dom"/>
</dbReference>
<feature type="compositionally biased region" description="Polar residues" evidence="1">
    <location>
        <begin position="819"/>
        <end position="831"/>
    </location>
</feature>
<feature type="region of interest" description="Disordered" evidence="1">
    <location>
        <begin position="1283"/>
        <end position="1342"/>
    </location>
</feature>
<feature type="compositionally biased region" description="Polar residues" evidence="1">
    <location>
        <begin position="1115"/>
        <end position="1125"/>
    </location>
</feature>
<dbReference type="PROSITE" id="PS50010">
    <property type="entry name" value="DH_2"/>
    <property type="match status" value="1"/>
</dbReference>
<gene>
    <name evidence="3" type="ORF">FH972_024949</name>
</gene>
<reference evidence="3 4" key="1">
    <citation type="submission" date="2019-06" db="EMBL/GenBank/DDBJ databases">
        <title>A chromosomal-level reference genome of Carpinus fangiana (Coryloideae, Betulaceae).</title>
        <authorList>
            <person name="Yang X."/>
            <person name="Wang Z."/>
            <person name="Zhang L."/>
            <person name="Hao G."/>
            <person name="Liu J."/>
            <person name="Yang Y."/>
        </authorList>
    </citation>
    <scope>NUCLEOTIDE SEQUENCE [LARGE SCALE GENOMIC DNA]</scope>
    <source>
        <strain evidence="3">Cfa_2016G</strain>
        <tissue evidence="3">Leaf</tissue>
    </source>
</reference>
<dbReference type="GO" id="GO:0005085">
    <property type="term" value="F:guanyl-nucleotide exchange factor activity"/>
    <property type="evidence" value="ECO:0007669"/>
    <property type="project" value="InterPro"/>
</dbReference>
<keyword evidence="4" id="KW-1185">Reference proteome</keyword>
<dbReference type="SUPFAM" id="SSF48065">
    <property type="entry name" value="DBL homology domain (DH-domain)"/>
    <property type="match status" value="1"/>
</dbReference>
<evidence type="ECO:0000259" key="2">
    <source>
        <dbReference type="PROSITE" id="PS50010"/>
    </source>
</evidence>
<organism evidence="3 4">
    <name type="scientific">Carpinus fangiana</name>
    <dbReference type="NCBI Taxonomy" id="176857"/>
    <lineage>
        <taxon>Eukaryota</taxon>
        <taxon>Viridiplantae</taxon>
        <taxon>Streptophyta</taxon>
        <taxon>Embryophyta</taxon>
        <taxon>Tracheophyta</taxon>
        <taxon>Spermatophyta</taxon>
        <taxon>Magnoliopsida</taxon>
        <taxon>eudicotyledons</taxon>
        <taxon>Gunneridae</taxon>
        <taxon>Pentapetalae</taxon>
        <taxon>rosids</taxon>
        <taxon>fabids</taxon>
        <taxon>Fagales</taxon>
        <taxon>Betulaceae</taxon>
        <taxon>Carpinus</taxon>
    </lineage>
</organism>
<comment type="caution">
    <text evidence="3">The sequence shown here is derived from an EMBL/GenBank/DDBJ whole genome shotgun (WGS) entry which is preliminary data.</text>
</comment>
<protein>
    <recommendedName>
        <fullName evidence="2">DH domain-containing protein</fullName>
    </recommendedName>
</protein>
<dbReference type="InterPro" id="IPR035899">
    <property type="entry name" value="DBL_dom_sf"/>
</dbReference>
<evidence type="ECO:0000313" key="3">
    <source>
        <dbReference type="EMBL" id="KAB8416430.1"/>
    </source>
</evidence>
<dbReference type="SMART" id="SM00325">
    <property type="entry name" value="RhoGEF"/>
    <property type="match status" value="1"/>
</dbReference>
<feature type="region of interest" description="Disordered" evidence="1">
    <location>
        <begin position="750"/>
        <end position="774"/>
    </location>
</feature>
<dbReference type="Proteomes" id="UP000327013">
    <property type="component" value="Unassembled WGS sequence"/>
</dbReference>
<dbReference type="InterPro" id="IPR051492">
    <property type="entry name" value="Dynamin-Rho_GEF"/>
</dbReference>
<dbReference type="Pfam" id="PF25351">
    <property type="entry name" value="PH_BUD3_C"/>
    <property type="match status" value="1"/>
</dbReference>
<dbReference type="Pfam" id="PF00621">
    <property type="entry name" value="RhoGEF"/>
    <property type="match status" value="1"/>
</dbReference>
<feature type="domain" description="DH" evidence="2">
    <location>
        <begin position="240"/>
        <end position="455"/>
    </location>
</feature>
<accession>A0A5N6KZK6</accession>
<feature type="region of interest" description="Disordered" evidence="1">
    <location>
        <begin position="1029"/>
        <end position="1061"/>
    </location>
</feature>
<feature type="compositionally biased region" description="Basic and acidic residues" evidence="1">
    <location>
        <begin position="1150"/>
        <end position="1159"/>
    </location>
</feature>
<dbReference type="GO" id="GO:0031991">
    <property type="term" value="P:regulation of actomyosin contractile ring contraction"/>
    <property type="evidence" value="ECO:0007669"/>
    <property type="project" value="TreeGrafter"/>
</dbReference>
<evidence type="ECO:0000313" key="4">
    <source>
        <dbReference type="Proteomes" id="UP000327013"/>
    </source>
</evidence>
<dbReference type="InterPro" id="IPR057454">
    <property type="entry name" value="Bud3_C"/>
</dbReference>
<sequence length="1451" mass="158925">MGVVVPPTSLSREALFAFHATDHALSDAPIMVLYGPSSTSQATPGSSRIQCHIFTPAGLQSYPRLAISPSSGLYSAVNQLPRAEQGDEVSRALAYSLFKYFSELPEQVRDGWVRNSLSASKPSSALRLFSDAHAAELTTRMKRMDNPTQVIEALQLAFQSQSVSYLDVDVVLPNGSISADDRSLEQSQDQSESRSYGQYTPLIEALGEWAFLPTSRVRRAPSRATAANRSTVFSRSQKESLRREMCELLDTEERYVAKLHHLIDHVAADFRQKARLRNPSSKSPTEAALQNLFPPSLDEILRINGDFLDAARMTLEETENDAIADIEGTGEDGTMSGTQHSIGDPTGATALARCLINWFPRFSKCYGDYMQAHTEFAHHIKLLLHDGTSSFAKRVQETGEQKLTSLLIEPVQRLPRYSLYIENITRQLPVRHPALKTLLRAKDIIGDICAQDRTGTQTTKTMQRLRALVPTWPSSCRPSCRLVTAVDLVELTPPFTYPGSESRFLIALFFGDILALLERDPMATTSARGLMTELDTPSTQEELNAGNGITFVDVVPLSKVRISELGAGECIQITPVDPSPRLVGQSRRQQSRNAQSLAHAVQVFRLGGAYEGKAARLSKDIAKARVEGRYAESERENPKWAARDTECIDFGLGLFSAVVEESMLSRAPSCTRILVDREKCGGPHIPRTEGPDVVAAVSLEGNGFFRIEVEALHQHATRDLVQAAELMPVLCKRSILTYLLQHNEAILRSLTGPGGKRESRSSSRSVRGPRHHSPVKAAVTSLFGSVRETKPLPPTPSAVGVFSDIVNLRPNFHNRSKSEATGTSGGDNTPSKARLVRESDACPSKLSAQALEQTFDSYILALHARKGNVVGRSVTSRKFADEALVNELYNVLLDEPQNAIAHEQAAQSQVDVLFASFEKFLGNAWMEQMGPMLPLEILTQLQIKAESLSPIDYEEFLQQKIEELTPQNQRALMATIGMLIDLMEGTPNDGDRGALMMAVTEIIVREKNAQDFVPIFDRLVEDYDTLVQSGPQSGRATPVQSSMSSRATRSTQAGSLSSKASSFSKRFGRGILNRQNSKSTDLGARLGSIRSWRTGKSPVGDSPRSALNRARSVDLITQSASSSRPVSRDRPQFLSAFDGSPGLHRPQSGHSKDPGRDVKTNGSLATPKPKRRSSLSDIKSLPAPNLSPLTWTPGALERGDKQNTPKLNTPGSILASRMANVEIPIVAAPLSPREKKCEIVHPLRVNGRPCSRDEDPFVDGTTPLKAILPAKTTTKITILSQSEASAPLPVPRGVLSERPASGNTPPPPQSPPKRSEPDTLRKVRHQSPQKLNDRLKGQHEAVGGLKSGLKTELAKLGEDFAALGWSSANRNNSRSVEPSTSKDQKVVANVTTRLKALESKIPHLVSSLERRQCHQRGAVQQHAARTNQDFQESEGWRGCRCAEGDFTRESK</sequence>
<feature type="region of interest" description="Disordered" evidence="1">
    <location>
        <begin position="1092"/>
        <end position="1212"/>
    </location>
</feature>
<feature type="compositionally biased region" description="Polar residues" evidence="1">
    <location>
        <begin position="1029"/>
        <end position="1052"/>
    </location>
</feature>
<dbReference type="GO" id="GO:0005737">
    <property type="term" value="C:cytoplasm"/>
    <property type="evidence" value="ECO:0007669"/>
    <property type="project" value="TreeGrafter"/>
</dbReference>
<name>A0A5N6KZK6_9ROSI</name>
<evidence type="ECO:0000256" key="1">
    <source>
        <dbReference type="SAM" id="MobiDB-lite"/>
    </source>
</evidence>
<dbReference type="Gene3D" id="1.20.900.10">
    <property type="entry name" value="Dbl homology (DH) domain"/>
    <property type="match status" value="1"/>
</dbReference>
<dbReference type="PANTHER" id="PTHR22834">
    <property type="entry name" value="NUCLEAR FUSION PROTEIN FUS2"/>
    <property type="match status" value="1"/>
</dbReference>
<feature type="region of interest" description="Disordered" evidence="1">
    <location>
        <begin position="813"/>
        <end position="834"/>
    </location>
</feature>
<feature type="region of interest" description="Disordered" evidence="1">
    <location>
        <begin position="1416"/>
        <end position="1435"/>
    </location>
</feature>
<proteinExistence type="predicted"/>
<dbReference type="PANTHER" id="PTHR22834:SF21">
    <property type="entry name" value="GUANYL NUCLEOTIDE EXCHANGE FACTOR, PUTATIVE (AFU_ORTHOLOGUE AFUA_5G11890)-RELATED"/>
    <property type="match status" value="1"/>
</dbReference>
<dbReference type="EMBL" id="VIBQ01000031">
    <property type="protein sequence ID" value="KAB8416430.1"/>
    <property type="molecule type" value="Genomic_DNA"/>
</dbReference>
<dbReference type="OrthoDB" id="4066896at2759"/>